<feature type="transmembrane region" description="Helical" evidence="5">
    <location>
        <begin position="31"/>
        <end position="55"/>
    </location>
</feature>
<dbReference type="STRING" id="1314674.A0A0D7BEK4"/>
<evidence type="ECO:0000313" key="7">
    <source>
        <dbReference type="EMBL" id="KIY68972.1"/>
    </source>
</evidence>
<evidence type="ECO:0000259" key="6">
    <source>
        <dbReference type="PROSITE" id="PS50850"/>
    </source>
</evidence>
<keyword evidence="4 5" id="KW-0472">Membrane</keyword>
<feature type="transmembrane region" description="Helical" evidence="5">
    <location>
        <begin position="288"/>
        <end position="311"/>
    </location>
</feature>
<accession>A0A0D7BEK4</accession>
<dbReference type="AlphaFoldDB" id="A0A0D7BEK4"/>
<evidence type="ECO:0000256" key="3">
    <source>
        <dbReference type="ARBA" id="ARBA00022989"/>
    </source>
</evidence>
<evidence type="ECO:0000256" key="2">
    <source>
        <dbReference type="ARBA" id="ARBA00022692"/>
    </source>
</evidence>
<dbReference type="InterPro" id="IPR020846">
    <property type="entry name" value="MFS_dom"/>
</dbReference>
<dbReference type="PANTHER" id="PTHR23502:SF64">
    <property type="entry name" value="TRANSPORTER, PUTATIVE (AFU_ORTHOLOGUE AFUA_3G11760)-RELATED"/>
    <property type="match status" value="1"/>
</dbReference>
<dbReference type="InterPro" id="IPR036259">
    <property type="entry name" value="MFS_trans_sf"/>
</dbReference>
<feature type="transmembrane region" description="Helical" evidence="5">
    <location>
        <begin position="156"/>
        <end position="174"/>
    </location>
</feature>
<feature type="transmembrane region" description="Helical" evidence="5">
    <location>
        <begin position="97"/>
        <end position="116"/>
    </location>
</feature>
<feature type="transmembrane region" description="Helical" evidence="5">
    <location>
        <begin position="427"/>
        <end position="449"/>
    </location>
</feature>
<keyword evidence="2 5" id="KW-0812">Transmembrane</keyword>
<reference evidence="7 8" key="1">
    <citation type="journal article" date="2015" name="Fungal Genet. Biol.">
        <title>Evolution of novel wood decay mechanisms in Agaricales revealed by the genome sequences of Fistulina hepatica and Cylindrobasidium torrendii.</title>
        <authorList>
            <person name="Floudas D."/>
            <person name="Held B.W."/>
            <person name="Riley R."/>
            <person name="Nagy L.G."/>
            <person name="Koehler G."/>
            <person name="Ransdell A.S."/>
            <person name="Younus H."/>
            <person name="Chow J."/>
            <person name="Chiniquy J."/>
            <person name="Lipzen A."/>
            <person name="Tritt A."/>
            <person name="Sun H."/>
            <person name="Haridas S."/>
            <person name="LaButti K."/>
            <person name="Ohm R.A."/>
            <person name="Kues U."/>
            <person name="Blanchette R.A."/>
            <person name="Grigoriev I.V."/>
            <person name="Minto R.E."/>
            <person name="Hibbett D.S."/>
        </authorList>
    </citation>
    <scope>NUCLEOTIDE SEQUENCE [LARGE SCALE GENOMIC DNA]</scope>
    <source>
        <strain evidence="7 8">FP15055 ss-10</strain>
    </source>
</reference>
<feature type="transmembrane region" description="Helical" evidence="5">
    <location>
        <begin position="338"/>
        <end position="359"/>
    </location>
</feature>
<evidence type="ECO:0000256" key="4">
    <source>
        <dbReference type="ARBA" id="ARBA00023136"/>
    </source>
</evidence>
<proteinExistence type="predicted"/>
<dbReference type="PANTHER" id="PTHR23502">
    <property type="entry name" value="MAJOR FACILITATOR SUPERFAMILY"/>
    <property type="match status" value="1"/>
</dbReference>
<dbReference type="GO" id="GO:0005886">
    <property type="term" value="C:plasma membrane"/>
    <property type="evidence" value="ECO:0007669"/>
    <property type="project" value="TreeGrafter"/>
</dbReference>
<evidence type="ECO:0000313" key="8">
    <source>
        <dbReference type="Proteomes" id="UP000054007"/>
    </source>
</evidence>
<dbReference type="OrthoDB" id="3066029at2759"/>
<dbReference type="Proteomes" id="UP000054007">
    <property type="component" value="Unassembled WGS sequence"/>
</dbReference>
<keyword evidence="8" id="KW-1185">Reference proteome</keyword>
<dbReference type="GO" id="GO:0022857">
    <property type="term" value="F:transmembrane transporter activity"/>
    <property type="evidence" value="ECO:0007669"/>
    <property type="project" value="InterPro"/>
</dbReference>
<dbReference type="PROSITE" id="PS50850">
    <property type="entry name" value="MFS"/>
    <property type="match status" value="1"/>
</dbReference>
<comment type="subcellular location">
    <subcellularLocation>
        <location evidence="1">Membrane</location>
        <topology evidence="1">Multi-pass membrane protein</topology>
    </subcellularLocation>
</comment>
<dbReference type="SUPFAM" id="SSF103473">
    <property type="entry name" value="MFS general substrate transporter"/>
    <property type="match status" value="1"/>
</dbReference>
<feature type="domain" description="Major facilitator superfamily (MFS) profile" evidence="6">
    <location>
        <begin position="32"/>
        <end position="455"/>
    </location>
</feature>
<keyword evidence="3 5" id="KW-1133">Transmembrane helix</keyword>
<feature type="transmembrane region" description="Helical" evidence="5">
    <location>
        <begin position="186"/>
        <end position="206"/>
    </location>
</feature>
<evidence type="ECO:0000256" key="5">
    <source>
        <dbReference type="SAM" id="Phobius"/>
    </source>
</evidence>
<feature type="transmembrane region" description="Helical" evidence="5">
    <location>
        <begin position="365"/>
        <end position="389"/>
    </location>
</feature>
<feature type="transmembrane region" description="Helical" evidence="5">
    <location>
        <begin position="253"/>
        <end position="276"/>
    </location>
</feature>
<evidence type="ECO:0000256" key="1">
    <source>
        <dbReference type="ARBA" id="ARBA00004141"/>
    </source>
</evidence>
<gene>
    <name evidence="7" type="ORF">CYLTODRAFT_373487</name>
</gene>
<feature type="transmembrane region" description="Helical" evidence="5">
    <location>
        <begin position="67"/>
        <end position="90"/>
    </location>
</feature>
<dbReference type="EMBL" id="KN880492">
    <property type="protein sequence ID" value="KIY68972.1"/>
    <property type="molecule type" value="Genomic_DNA"/>
</dbReference>
<organism evidence="7 8">
    <name type="scientific">Cylindrobasidium torrendii FP15055 ss-10</name>
    <dbReference type="NCBI Taxonomy" id="1314674"/>
    <lineage>
        <taxon>Eukaryota</taxon>
        <taxon>Fungi</taxon>
        <taxon>Dikarya</taxon>
        <taxon>Basidiomycota</taxon>
        <taxon>Agaricomycotina</taxon>
        <taxon>Agaricomycetes</taxon>
        <taxon>Agaricomycetidae</taxon>
        <taxon>Agaricales</taxon>
        <taxon>Marasmiineae</taxon>
        <taxon>Physalacriaceae</taxon>
        <taxon>Cylindrobasidium</taxon>
    </lineage>
</organism>
<sequence>MTASDVEDTPLLAVQEHEKVYERFSTAQKRIIVGLVGWSAILPLFAAGTFIPSIPQIAKDLDADPQTISWAVSLGVLATAIGSLTFATYSAYYGRRAAYLAGSPLLFIGSVGVAMSRHVPEMLVWKCIQAAGTSGGASVGAAVIGDIYKLTERGTAMGIFFGASLLGPALSPAFGGLGAHYFSWRWTQYGLAVAGLFSFVLLTSLLPETSHPGTRGNEKYWQSLPEDSASRGKFKWVWLNPFACFKLLCSPPVLFVTLCATSFLLTDYALLIPISYTLGERYNLTNEFFVGACYLPLGLGNIIGAPLSGYLSDRAVIRAIKEHGPTNWLPEERLKGSILGAILPVPLSVLFSGLITKYIGGPLGLVLNLLCFFMNGIGVDMCLAPLSAYTVDILHDRSAEVLAAGMGIRAMLLAAYVPSVFPSLEHFGIVGTYGIAAGVAWFGCALLILTIRYGKELRGWVDMGYTTPSSA</sequence>
<dbReference type="InterPro" id="IPR011701">
    <property type="entry name" value="MFS"/>
</dbReference>
<name>A0A0D7BEK4_9AGAR</name>
<dbReference type="Pfam" id="PF07690">
    <property type="entry name" value="MFS_1"/>
    <property type="match status" value="1"/>
</dbReference>
<dbReference type="Gene3D" id="1.20.1250.20">
    <property type="entry name" value="MFS general substrate transporter like domains"/>
    <property type="match status" value="1"/>
</dbReference>
<protein>
    <submittedName>
        <fullName evidence="7">MFS general substrate transporter</fullName>
    </submittedName>
</protein>